<dbReference type="PANTHER" id="PTHR31286:SF153">
    <property type="entry name" value="DUF4283 DOMAIN PROTEIN"/>
    <property type="match status" value="1"/>
</dbReference>
<proteinExistence type="predicted"/>
<evidence type="ECO:0000313" key="3">
    <source>
        <dbReference type="Proteomes" id="UP001152523"/>
    </source>
</evidence>
<dbReference type="InterPro" id="IPR040256">
    <property type="entry name" value="At4g02000-like"/>
</dbReference>
<dbReference type="PANTHER" id="PTHR31286">
    <property type="entry name" value="GLYCINE-RICH CELL WALL STRUCTURAL PROTEIN 1.8-LIKE"/>
    <property type="match status" value="1"/>
</dbReference>
<dbReference type="Pfam" id="PF14392">
    <property type="entry name" value="zf-CCHC_4"/>
    <property type="match status" value="1"/>
</dbReference>
<protein>
    <recommendedName>
        <fullName evidence="1">Zinc knuckle CX2CX4HX4C domain-containing protein</fullName>
    </recommendedName>
</protein>
<evidence type="ECO:0000313" key="2">
    <source>
        <dbReference type="EMBL" id="CAH9113883.1"/>
    </source>
</evidence>
<name>A0AAV0E3P9_9ASTE</name>
<gene>
    <name evidence="2" type="ORF">CEPIT_LOCUS20468</name>
</gene>
<organism evidence="2 3">
    <name type="scientific">Cuscuta epithymum</name>
    <dbReference type="NCBI Taxonomy" id="186058"/>
    <lineage>
        <taxon>Eukaryota</taxon>
        <taxon>Viridiplantae</taxon>
        <taxon>Streptophyta</taxon>
        <taxon>Embryophyta</taxon>
        <taxon>Tracheophyta</taxon>
        <taxon>Spermatophyta</taxon>
        <taxon>Magnoliopsida</taxon>
        <taxon>eudicotyledons</taxon>
        <taxon>Gunneridae</taxon>
        <taxon>Pentapetalae</taxon>
        <taxon>asterids</taxon>
        <taxon>lamiids</taxon>
        <taxon>Solanales</taxon>
        <taxon>Convolvulaceae</taxon>
        <taxon>Cuscuteae</taxon>
        <taxon>Cuscuta</taxon>
        <taxon>Cuscuta subgen. Cuscuta</taxon>
    </lineage>
</organism>
<comment type="caution">
    <text evidence="2">The sequence shown here is derived from an EMBL/GenBank/DDBJ whole genome shotgun (WGS) entry which is preliminary data.</text>
</comment>
<evidence type="ECO:0000259" key="1">
    <source>
        <dbReference type="Pfam" id="PF14392"/>
    </source>
</evidence>
<accession>A0AAV0E3P9</accession>
<dbReference type="InterPro" id="IPR025836">
    <property type="entry name" value="Zn_knuckle_CX2CX4HX4C"/>
</dbReference>
<feature type="domain" description="Zinc knuckle CX2CX4HX4C" evidence="1">
    <location>
        <begin position="88"/>
        <end position="134"/>
    </location>
</feature>
<reference evidence="2" key="1">
    <citation type="submission" date="2022-07" db="EMBL/GenBank/DDBJ databases">
        <authorList>
            <person name="Macas J."/>
            <person name="Novak P."/>
            <person name="Neumann P."/>
        </authorList>
    </citation>
    <scope>NUCLEOTIDE SEQUENCE</scope>
</reference>
<keyword evidence="3" id="KW-1185">Reference proteome</keyword>
<dbReference type="EMBL" id="CAMAPF010000212">
    <property type="protein sequence ID" value="CAH9113883.1"/>
    <property type="molecule type" value="Genomic_DNA"/>
</dbReference>
<dbReference type="Proteomes" id="UP001152523">
    <property type="component" value="Unassembled WGS sequence"/>
</dbReference>
<sequence>MNRVLEDGPWLFERDLILLKAVQPDDIPETMTLFKASFLVQVHNAPIKFRNLGSTTRKTGNFLGSFIKFEMSQFEGKQSSYSYIRVCLDVRRPLKKGTTLTKNVVQHWVDFKYEKLLSFCFLCGIIGHSDKFCPLKYEEGFVVEKSFRMELGAGG</sequence>
<dbReference type="AlphaFoldDB" id="A0AAV0E3P9"/>